<protein>
    <submittedName>
        <fullName evidence="1">Uncharacterized protein</fullName>
    </submittedName>
</protein>
<keyword evidence="2" id="KW-1185">Reference proteome</keyword>
<evidence type="ECO:0000313" key="1">
    <source>
        <dbReference type="EMBL" id="KZP22412.1"/>
    </source>
</evidence>
<proteinExistence type="predicted"/>
<accession>A0A166KZI4</accession>
<organism evidence="1 2">
    <name type="scientific">Athelia psychrophila</name>
    <dbReference type="NCBI Taxonomy" id="1759441"/>
    <lineage>
        <taxon>Eukaryota</taxon>
        <taxon>Fungi</taxon>
        <taxon>Dikarya</taxon>
        <taxon>Basidiomycota</taxon>
        <taxon>Agaricomycotina</taxon>
        <taxon>Agaricomycetes</taxon>
        <taxon>Agaricomycetidae</taxon>
        <taxon>Atheliales</taxon>
        <taxon>Atheliaceae</taxon>
        <taxon>Athelia</taxon>
    </lineage>
</organism>
<dbReference type="EMBL" id="KV417539">
    <property type="protein sequence ID" value="KZP22412.1"/>
    <property type="molecule type" value="Genomic_DNA"/>
</dbReference>
<sequence length="63" mass="7035">MTLASVQFARRSYMGDEDGYEDDDDREMRCARFALCGERGEGALVRVGASMCTSNANDFENSR</sequence>
<gene>
    <name evidence="1" type="ORF">FIBSPDRAFT_859466</name>
</gene>
<reference evidence="1 2" key="1">
    <citation type="journal article" date="2016" name="Mol. Biol. Evol.">
        <title>Comparative Genomics of Early-Diverging Mushroom-Forming Fungi Provides Insights into the Origins of Lignocellulose Decay Capabilities.</title>
        <authorList>
            <person name="Nagy L.G."/>
            <person name="Riley R."/>
            <person name="Tritt A."/>
            <person name="Adam C."/>
            <person name="Daum C."/>
            <person name="Floudas D."/>
            <person name="Sun H."/>
            <person name="Yadav J.S."/>
            <person name="Pangilinan J."/>
            <person name="Larsson K.H."/>
            <person name="Matsuura K."/>
            <person name="Barry K."/>
            <person name="Labutti K."/>
            <person name="Kuo R."/>
            <person name="Ohm R.A."/>
            <person name="Bhattacharya S.S."/>
            <person name="Shirouzu T."/>
            <person name="Yoshinaga Y."/>
            <person name="Martin F.M."/>
            <person name="Grigoriev I.V."/>
            <person name="Hibbett D.S."/>
        </authorList>
    </citation>
    <scope>NUCLEOTIDE SEQUENCE [LARGE SCALE GENOMIC DNA]</scope>
    <source>
        <strain evidence="1 2">CBS 109695</strain>
    </source>
</reference>
<dbReference type="AlphaFoldDB" id="A0A166KZI4"/>
<evidence type="ECO:0000313" key="2">
    <source>
        <dbReference type="Proteomes" id="UP000076532"/>
    </source>
</evidence>
<name>A0A166KZI4_9AGAM</name>
<dbReference type="Proteomes" id="UP000076532">
    <property type="component" value="Unassembled WGS sequence"/>
</dbReference>